<keyword evidence="2 5" id="KW-0812">Transmembrane</keyword>
<feature type="transmembrane region" description="Helical" evidence="5">
    <location>
        <begin position="79"/>
        <end position="98"/>
    </location>
</feature>
<evidence type="ECO:0000313" key="8">
    <source>
        <dbReference type="EMBL" id="MBB5034472.1"/>
    </source>
</evidence>
<evidence type="ECO:0000256" key="2">
    <source>
        <dbReference type="ARBA" id="ARBA00022692"/>
    </source>
</evidence>
<dbReference type="InterPro" id="IPR020846">
    <property type="entry name" value="MFS_dom"/>
</dbReference>
<dbReference type="PANTHER" id="PTHR11662:SF399">
    <property type="entry name" value="FI19708P1-RELATED"/>
    <property type="match status" value="1"/>
</dbReference>
<feature type="signal peptide" evidence="6">
    <location>
        <begin position="1"/>
        <end position="21"/>
    </location>
</feature>
<dbReference type="Gene3D" id="1.20.1250.20">
    <property type="entry name" value="MFS general substrate transporter like domains"/>
    <property type="match status" value="2"/>
</dbReference>
<dbReference type="GO" id="GO:0016020">
    <property type="term" value="C:membrane"/>
    <property type="evidence" value="ECO:0007669"/>
    <property type="project" value="UniProtKB-SubCell"/>
</dbReference>
<feature type="transmembrane region" description="Helical" evidence="5">
    <location>
        <begin position="269"/>
        <end position="289"/>
    </location>
</feature>
<dbReference type="Proteomes" id="UP000590740">
    <property type="component" value="Unassembled WGS sequence"/>
</dbReference>
<accession>A0A7W8DLS6</accession>
<dbReference type="InterPro" id="IPR036259">
    <property type="entry name" value="MFS_trans_sf"/>
</dbReference>
<feature type="transmembrane region" description="Helical" evidence="5">
    <location>
        <begin position="390"/>
        <end position="409"/>
    </location>
</feature>
<feature type="transmembrane region" description="Helical" evidence="5">
    <location>
        <begin position="225"/>
        <end position="249"/>
    </location>
</feature>
<name>A0A7W8DLS6_9BACT</name>
<dbReference type="SUPFAM" id="SSF103473">
    <property type="entry name" value="MFS general substrate transporter"/>
    <property type="match status" value="1"/>
</dbReference>
<keyword evidence="9" id="KW-1185">Reference proteome</keyword>
<organism evidence="8 9">
    <name type="scientific">Prosthecobacter vanneervenii</name>
    <dbReference type="NCBI Taxonomy" id="48466"/>
    <lineage>
        <taxon>Bacteria</taxon>
        <taxon>Pseudomonadati</taxon>
        <taxon>Verrucomicrobiota</taxon>
        <taxon>Verrucomicrobiia</taxon>
        <taxon>Verrucomicrobiales</taxon>
        <taxon>Verrucomicrobiaceae</taxon>
        <taxon>Prosthecobacter</taxon>
    </lineage>
</organism>
<evidence type="ECO:0000259" key="7">
    <source>
        <dbReference type="PROSITE" id="PS50850"/>
    </source>
</evidence>
<evidence type="ECO:0000256" key="5">
    <source>
        <dbReference type="SAM" id="Phobius"/>
    </source>
</evidence>
<dbReference type="CDD" id="cd17319">
    <property type="entry name" value="MFS_ExuT_GudP_like"/>
    <property type="match status" value="1"/>
</dbReference>
<dbReference type="InterPro" id="IPR050382">
    <property type="entry name" value="MFS_Na/Anion_cotransporter"/>
</dbReference>
<dbReference type="PANTHER" id="PTHR11662">
    <property type="entry name" value="SOLUTE CARRIER FAMILY 17"/>
    <property type="match status" value="1"/>
</dbReference>
<reference evidence="8 9" key="1">
    <citation type="submission" date="2020-08" db="EMBL/GenBank/DDBJ databases">
        <title>Genomic Encyclopedia of Type Strains, Phase IV (KMG-IV): sequencing the most valuable type-strain genomes for metagenomic binning, comparative biology and taxonomic classification.</title>
        <authorList>
            <person name="Goeker M."/>
        </authorList>
    </citation>
    <scope>NUCLEOTIDE SEQUENCE [LARGE SCALE GENOMIC DNA]</scope>
    <source>
        <strain evidence="8 9">DSM 12252</strain>
    </source>
</reference>
<dbReference type="EMBL" id="JACHIG010000010">
    <property type="protein sequence ID" value="MBB5034472.1"/>
    <property type="molecule type" value="Genomic_DNA"/>
</dbReference>
<evidence type="ECO:0000313" key="9">
    <source>
        <dbReference type="Proteomes" id="UP000590740"/>
    </source>
</evidence>
<dbReference type="RefSeq" id="WP_184342322.1">
    <property type="nucleotide sequence ID" value="NZ_JACHIG010000010.1"/>
</dbReference>
<dbReference type="Pfam" id="PF07690">
    <property type="entry name" value="MFS_1"/>
    <property type="match status" value="1"/>
</dbReference>
<comment type="caution">
    <text evidence="8">The sequence shown here is derived from an EMBL/GenBank/DDBJ whole genome shotgun (WGS) entry which is preliminary data.</text>
</comment>
<comment type="subcellular location">
    <subcellularLocation>
        <location evidence="1">Membrane</location>
        <topology evidence="1">Multi-pass membrane protein</topology>
    </subcellularLocation>
</comment>
<feature type="transmembrane region" description="Helical" evidence="5">
    <location>
        <begin position="165"/>
        <end position="183"/>
    </location>
</feature>
<evidence type="ECO:0000256" key="1">
    <source>
        <dbReference type="ARBA" id="ARBA00004141"/>
    </source>
</evidence>
<feature type="domain" description="Major facilitator superfamily (MFS) profile" evidence="7">
    <location>
        <begin position="10"/>
        <end position="414"/>
    </location>
</feature>
<feature type="chain" id="PRO_5031053903" evidence="6">
    <location>
        <begin position="22"/>
        <end position="416"/>
    </location>
</feature>
<gene>
    <name evidence="8" type="ORF">HNQ65_004077</name>
</gene>
<sequence length="416" mass="44357">MKPTRTRFIVLAGICAGAALAYFTRNGVAPAESTIRTELGITKEQSGMLMSSFFWPYALCQIPAAMLAQRLGARWSLSLHGVLWSVATAFLAWGNLAVMTGARAFMGMAQAGLVPLGTTVMARWFPRTAQASASGAFSGFMSVGSIIAAPLTAWLVVSIGWRWMFVWYAVPGVLWAAWFAVWYRNRPTEHPGVNAAERAQIEQDAPQGAAVEAPRVPWGLLLRSTALWCLCLQQFCRAAGYIFFASWFATYLQEARGVTILGSGWLTTLPLLADVTGCMAGGVLSDVLLRRTGSQRLARQGLTATALLLCAGLIFCAWFVANPVIAVLVISAGMFCAATANPCLGATVMNLGGPHVATLSATTNMCGNLGAAAFPVVVPWLLVHAGGWDAVLGGFGALYIVAAVFWLLLRNERIGQ</sequence>
<feature type="transmembrane region" description="Helical" evidence="5">
    <location>
        <begin position="137"/>
        <end position="159"/>
    </location>
</feature>
<protein>
    <submittedName>
        <fullName evidence="8">Sugar phosphate permease</fullName>
    </submittedName>
</protein>
<feature type="transmembrane region" description="Helical" evidence="5">
    <location>
        <begin position="301"/>
        <end position="320"/>
    </location>
</feature>
<proteinExistence type="predicted"/>
<evidence type="ECO:0000256" key="6">
    <source>
        <dbReference type="SAM" id="SignalP"/>
    </source>
</evidence>
<dbReference type="InterPro" id="IPR011701">
    <property type="entry name" value="MFS"/>
</dbReference>
<feature type="transmembrane region" description="Helical" evidence="5">
    <location>
        <begin position="104"/>
        <end position="125"/>
    </location>
</feature>
<keyword evidence="3 5" id="KW-1133">Transmembrane helix</keyword>
<evidence type="ECO:0000256" key="3">
    <source>
        <dbReference type="ARBA" id="ARBA00022989"/>
    </source>
</evidence>
<dbReference type="GO" id="GO:0022857">
    <property type="term" value="F:transmembrane transporter activity"/>
    <property type="evidence" value="ECO:0007669"/>
    <property type="project" value="InterPro"/>
</dbReference>
<evidence type="ECO:0000256" key="4">
    <source>
        <dbReference type="ARBA" id="ARBA00023136"/>
    </source>
</evidence>
<keyword evidence="4 5" id="KW-0472">Membrane</keyword>
<keyword evidence="6" id="KW-0732">Signal</keyword>
<dbReference type="AlphaFoldDB" id="A0A7W8DLS6"/>
<feature type="transmembrane region" description="Helical" evidence="5">
    <location>
        <begin position="326"/>
        <end position="344"/>
    </location>
</feature>
<dbReference type="PROSITE" id="PS50850">
    <property type="entry name" value="MFS"/>
    <property type="match status" value="1"/>
</dbReference>